<dbReference type="Pfam" id="PF12679">
    <property type="entry name" value="ABC2_membrane_2"/>
    <property type="match status" value="1"/>
</dbReference>
<keyword evidence="1" id="KW-1133">Transmembrane helix</keyword>
<protein>
    <recommendedName>
        <fullName evidence="4">ABC transporter permease</fullName>
    </recommendedName>
</protein>
<keyword evidence="1" id="KW-0812">Transmembrane</keyword>
<name>A0A2R5F5X3_9BACL</name>
<feature type="transmembrane region" description="Helical" evidence="1">
    <location>
        <begin position="81"/>
        <end position="100"/>
    </location>
</feature>
<evidence type="ECO:0000256" key="1">
    <source>
        <dbReference type="SAM" id="Phobius"/>
    </source>
</evidence>
<proteinExistence type="predicted"/>
<evidence type="ECO:0000313" key="2">
    <source>
        <dbReference type="EMBL" id="GBG11811.1"/>
    </source>
</evidence>
<dbReference type="GO" id="GO:0140359">
    <property type="term" value="F:ABC-type transporter activity"/>
    <property type="evidence" value="ECO:0007669"/>
    <property type="project" value="InterPro"/>
</dbReference>
<feature type="transmembrane region" description="Helical" evidence="1">
    <location>
        <begin position="239"/>
        <end position="262"/>
    </location>
</feature>
<evidence type="ECO:0000313" key="3">
    <source>
        <dbReference type="Proteomes" id="UP000245202"/>
    </source>
</evidence>
<dbReference type="RefSeq" id="WP_108996021.1">
    <property type="nucleotide sequence ID" value="NZ_BDQX01000430.1"/>
</dbReference>
<gene>
    <name evidence="2" type="ORF">PAT3040_06659</name>
</gene>
<keyword evidence="1" id="KW-0472">Membrane</keyword>
<dbReference type="EMBL" id="BDQX01000430">
    <property type="protein sequence ID" value="GBG11811.1"/>
    <property type="molecule type" value="Genomic_DNA"/>
</dbReference>
<dbReference type="PANTHER" id="PTHR37305:SF1">
    <property type="entry name" value="MEMBRANE PROTEIN"/>
    <property type="match status" value="1"/>
</dbReference>
<organism evidence="2 3">
    <name type="scientific">Paenibacillus agaridevorans</name>
    <dbReference type="NCBI Taxonomy" id="171404"/>
    <lineage>
        <taxon>Bacteria</taxon>
        <taxon>Bacillati</taxon>
        <taxon>Bacillota</taxon>
        <taxon>Bacilli</taxon>
        <taxon>Bacillales</taxon>
        <taxon>Paenibacillaceae</taxon>
        <taxon>Paenibacillus</taxon>
    </lineage>
</organism>
<dbReference type="GO" id="GO:0005886">
    <property type="term" value="C:plasma membrane"/>
    <property type="evidence" value="ECO:0007669"/>
    <property type="project" value="UniProtKB-SubCell"/>
</dbReference>
<comment type="caution">
    <text evidence="2">The sequence shown here is derived from an EMBL/GenBank/DDBJ whole genome shotgun (WGS) entry which is preliminary data.</text>
</comment>
<dbReference type="AlphaFoldDB" id="A0A2R5F5X3"/>
<feature type="transmembrane region" description="Helical" evidence="1">
    <location>
        <begin position="121"/>
        <end position="146"/>
    </location>
</feature>
<evidence type="ECO:0008006" key="4">
    <source>
        <dbReference type="Google" id="ProtNLM"/>
    </source>
</evidence>
<feature type="transmembrane region" description="Helical" evidence="1">
    <location>
        <begin position="166"/>
        <end position="187"/>
    </location>
</feature>
<reference evidence="2 3" key="1">
    <citation type="submission" date="2017-08" db="EMBL/GenBank/DDBJ databases">
        <title>Substantial Increase in Enzyme Production by Combined Drug-Resistance Mutations in Paenibacillus agaridevorans.</title>
        <authorList>
            <person name="Tanaka Y."/>
            <person name="Funane K."/>
            <person name="Hosaka T."/>
            <person name="Shiwa Y."/>
            <person name="Fujita N."/>
            <person name="Miyazaki T."/>
            <person name="Yoshikawa H."/>
            <person name="Murakami K."/>
            <person name="Kasahara K."/>
            <person name="Inaoka T."/>
            <person name="Hiraga Y."/>
            <person name="Ochi K."/>
        </authorList>
    </citation>
    <scope>NUCLEOTIDE SEQUENCE [LARGE SCALE GENOMIC DNA]</scope>
    <source>
        <strain evidence="2 3">T-3040</strain>
    </source>
</reference>
<keyword evidence="3" id="KW-1185">Reference proteome</keyword>
<feature type="transmembrane region" description="Helical" evidence="1">
    <location>
        <begin position="194"/>
        <end position="219"/>
    </location>
</feature>
<feature type="transmembrane region" description="Helical" evidence="1">
    <location>
        <begin position="30"/>
        <end position="51"/>
    </location>
</feature>
<sequence length="269" mass="28491">MSKGGKKGGTSRYGALLGKEMLELARSMKLVWVPLVFVALGIMQPVSIYYMPLILEHGGNLPEGTVIEMPMPLPSEVMSGTLSQFGVIGILVLVLVYMGVVSGERSSGTASLILVKPVSIMAYLGSKLTAMLLLALLSLLCGYLAAWYYTDLLIGKFAFGEFLGSFLLYGLWLAFAMAATLLFSTILRSSAGAAACVLVLLALLSIAANLAPHFAGWLPGALNSYAAQAANSTIEYTDVFVWVIVCTVLLIAGAYALSCTLLRNSATID</sequence>
<accession>A0A2R5F5X3</accession>
<dbReference type="Proteomes" id="UP000245202">
    <property type="component" value="Unassembled WGS sequence"/>
</dbReference>
<dbReference type="PANTHER" id="PTHR37305">
    <property type="entry name" value="INTEGRAL MEMBRANE PROTEIN-RELATED"/>
    <property type="match status" value="1"/>
</dbReference>